<evidence type="ECO:0000313" key="10">
    <source>
        <dbReference type="Proteomes" id="UP001152533"/>
    </source>
</evidence>
<keyword evidence="6 7" id="KW-0472">Membrane</keyword>
<evidence type="ECO:0000256" key="2">
    <source>
        <dbReference type="ARBA" id="ARBA00022448"/>
    </source>
</evidence>
<feature type="transmembrane region" description="Helical" evidence="7">
    <location>
        <begin position="240"/>
        <end position="264"/>
    </location>
</feature>
<dbReference type="PANTHER" id="PTHR43341:SF36">
    <property type="entry name" value="PROLINE-SPECIFIC PERMEASE"/>
    <property type="match status" value="1"/>
</dbReference>
<evidence type="ECO:0000256" key="1">
    <source>
        <dbReference type="ARBA" id="ARBA00004141"/>
    </source>
</evidence>
<feature type="transmembrane region" description="Helical" evidence="7">
    <location>
        <begin position="414"/>
        <end position="437"/>
    </location>
</feature>
<keyword evidence="2" id="KW-0813">Transport</keyword>
<feature type="transmembrane region" description="Helical" evidence="7">
    <location>
        <begin position="81"/>
        <end position="101"/>
    </location>
</feature>
<proteinExistence type="predicted"/>
<dbReference type="Gene3D" id="1.20.1740.10">
    <property type="entry name" value="Amino acid/polyamine transporter I"/>
    <property type="match status" value="1"/>
</dbReference>
<feature type="transmembrane region" description="Helical" evidence="7">
    <location>
        <begin position="165"/>
        <end position="185"/>
    </location>
</feature>
<accession>A0A9W4RSJ2</accession>
<protein>
    <recommendedName>
        <fullName evidence="8">Amino acid permease/ SLC12A domain-containing protein</fullName>
    </recommendedName>
</protein>
<feature type="transmembrane region" description="Helical" evidence="7">
    <location>
        <begin position="458"/>
        <end position="480"/>
    </location>
</feature>
<evidence type="ECO:0000256" key="5">
    <source>
        <dbReference type="ARBA" id="ARBA00022989"/>
    </source>
</evidence>
<dbReference type="GO" id="GO:0016020">
    <property type="term" value="C:membrane"/>
    <property type="evidence" value="ECO:0007669"/>
    <property type="project" value="UniProtKB-SubCell"/>
</dbReference>
<dbReference type="InterPro" id="IPR004840">
    <property type="entry name" value="Amino_acid_permease_CS"/>
</dbReference>
<reference evidence="9" key="1">
    <citation type="submission" date="2022-08" db="EMBL/GenBank/DDBJ databases">
        <authorList>
            <person name="Giroux E."/>
            <person name="Giroux E."/>
        </authorList>
    </citation>
    <scope>NUCLEOTIDE SEQUENCE</scope>
    <source>
        <strain evidence="9">H1091258</strain>
    </source>
</reference>
<evidence type="ECO:0000313" key="9">
    <source>
        <dbReference type="EMBL" id="CAI0646655.1"/>
    </source>
</evidence>
<dbReference type="EMBL" id="CAMGZC010000350">
    <property type="protein sequence ID" value="CAI0646655.1"/>
    <property type="molecule type" value="Genomic_DNA"/>
</dbReference>
<dbReference type="AlphaFoldDB" id="A0A9W4RSJ2"/>
<evidence type="ECO:0000256" key="6">
    <source>
        <dbReference type="ARBA" id="ARBA00023136"/>
    </source>
</evidence>
<comment type="caution">
    <text evidence="9">The sequence shown here is derived from an EMBL/GenBank/DDBJ whole genome shotgun (WGS) entry which is preliminary data.</text>
</comment>
<dbReference type="InterPro" id="IPR004841">
    <property type="entry name" value="AA-permease/SLC12A_dom"/>
</dbReference>
<name>A0A9W4RSJ2_9PEZI</name>
<dbReference type="Proteomes" id="UP001152533">
    <property type="component" value="Unassembled WGS sequence"/>
</dbReference>
<gene>
    <name evidence="9" type="ORF">CGXH109_LOCUS57260</name>
</gene>
<feature type="transmembrane region" description="Helical" evidence="7">
    <location>
        <begin position="197"/>
        <end position="217"/>
    </location>
</feature>
<evidence type="ECO:0000256" key="7">
    <source>
        <dbReference type="SAM" id="Phobius"/>
    </source>
</evidence>
<feature type="transmembrane region" description="Helical" evidence="7">
    <location>
        <begin position="338"/>
        <end position="357"/>
    </location>
</feature>
<dbReference type="PANTHER" id="PTHR43341">
    <property type="entry name" value="AMINO ACID PERMEASE"/>
    <property type="match status" value="1"/>
</dbReference>
<dbReference type="Pfam" id="PF00324">
    <property type="entry name" value="AA_permease"/>
    <property type="match status" value="1"/>
</dbReference>
<feature type="transmembrane region" description="Helical" evidence="7">
    <location>
        <begin position="486"/>
        <end position="505"/>
    </location>
</feature>
<keyword evidence="5 7" id="KW-1133">Transmembrane helix</keyword>
<dbReference type="GO" id="GO:0015171">
    <property type="term" value="F:amino acid transmembrane transporter activity"/>
    <property type="evidence" value="ECO:0007669"/>
    <property type="project" value="TreeGrafter"/>
</dbReference>
<feature type="transmembrane region" description="Helical" evidence="7">
    <location>
        <begin position="285"/>
        <end position="304"/>
    </location>
</feature>
<feature type="transmembrane region" description="Helical" evidence="7">
    <location>
        <begin position="122"/>
        <end position="145"/>
    </location>
</feature>
<evidence type="ECO:0000259" key="8">
    <source>
        <dbReference type="Pfam" id="PF00324"/>
    </source>
</evidence>
<comment type="subcellular location">
    <subcellularLocation>
        <location evidence="1">Membrane</location>
        <topology evidence="1">Multi-pass membrane protein</topology>
    </subcellularLocation>
</comment>
<feature type="domain" description="Amino acid permease/ SLC12A" evidence="8">
    <location>
        <begin position="53"/>
        <end position="510"/>
    </location>
</feature>
<feature type="transmembrane region" description="Helical" evidence="7">
    <location>
        <begin position="383"/>
        <end position="402"/>
    </location>
</feature>
<evidence type="ECO:0000256" key="3">
    <source>
        <dbReference type="ARBA" id="ARBA00022692"/>
    </source>
</evidence>
<sequence length="558" mass="60910">MPLPSESSDKRDVSKIDVPVDNEVTWVTSVAHGEVDEEPGRIVEIQRGLKSRHAQMIALGGTIGTGLFVGSGQVLQMGGPLFLLLAYSTITILLYGVATATGEMSSYLPVPGCSVAYYGNRFVFKSLGFTLGWVYWYIFAITVPAEINVTALIIEYWNPPIHTSVWLVLVGGVIILCNCLPVRVYGETEFWFASTKVIGILGLLVMTVVLFFGGGPAEPLYFKHWSNPGPINAYLVEGPVGHLCAFISCTTFSVYAFGFAPELMVITGGEMESPRTNIPKATIRYFHKLITFYILGAFAIGILVPSTHKQLLSAGSGAAASPWVIGARDAGIRGLDSVINAMIVLSAWSAGNSYLYLASRALYSLAKAGNAPAIFARCTKSGIPYYATGFSSLFSLLAFLNISRGGSAAAVFNWFANLISTGAFQSWICCCVIYMRFRKAADHQGIANMPFRSRFQPYSSWVSACGFSILLLLNGYKVFVRDYWDISTFITSYIGILIFACLYLGHKFTVGRCDKLLYPPQKLTWSLVLTRSWPKSTLLSSLRSGISSGRFSLSEYTP</sequence>
<dbReference type="InterPro" id="IPR050524">
    <property type="entry name" value="APC_YAT"/>
</dbReference>
<dbReference type="FunFam" id="1.20.1740.10:FF:000001">
    <property type="entry name" value="Amino acid permease"/>
    <property type="match status" value="1"/>
</dbReference>
<organism evidence="9 10">
    <name type="scientific">Colletotrichum noveboracense</name>
    <dbReference type="NCBI Taxonomy" id="2664923"/>
    <lineage>
        <taxon>Eukaryota</taxon>
        <taxon>Fungi</taxon>
        <taxon>Dikarya</taxon>
        <taxon>Ascomycota</taxon>
        <taxon>Pezizomycotina</taxon>
        <taxon>Sordariomycetes</taxon>
        <taxon>Hypocreomycetidae</taxon>
        <taxon>Glomerellales</taxon>
        <taxon>Glomerellaceae</taxon>
        <taxon>Colletotrichum</taxon>
        <taxon>Colletotrichum gloeosporioides species complex</taxon>
    </lineage>
</organism>
<keyword evidence="4" id="KW-0029">Amino-acid transport</keyword>
<dbReference type="PIRSF" id="PIRSF006060">
    <property type="entry name" value="AA_transporter"/>
    <property type="match status" value="1"/>
</dbReference>
<evidence type="ECO:0000256" key="4">
    <source>
        <dbReference type="ARBA" id="ARBA00022970"/>
    </source>
</evidence>
<keyword evidence="10" id="KW-1185">Reference proteome</keyword>
<keyword evidence="3 7" id="KW-0812">Transmembrane</keyword>
<dbReference type="PROSITE" id="PS00218">
    <property type="entry name" value="AMINO_ACID_PERMEASE_1"/>
    <property type="match status" value="1"/>
</dbReference>